<evidence type="ECO:0000256" key="2">
    <source>
        <dbReference type="SAM" id="SignalP"/>
    </source>
</evidence>
<gene>
    <name evidence="3" type="ORF">INT46_002294</name>
</gene>
<feature type="chain" id="PRO_5034604645" evidence="2">
    <location>
        <begin position="25"/>
        <end position="416"/>
    </location>
</feature>
<dbReference type="AlphaFoldDB" id="A0A8H7QY17"/>
<dbReference type="OrthoDB" id="10265800at2759"/>
<dbReference type="Gene3D" id="3.40.50.1110">
    <property type="entry name" value="SGNH hydrolase"/>
    <property type="match status" value="1"/>
</dbReference>
<keyword evidence="1" id="KW-0175">Coiled coil</keyword>
<accession>A0A8H7QY17</accession>
<dbReference type="Pfam" id="PF00657">
    <property type="entry name" value="Lipase_GDSL"/>
    <property type="match status" value="1"/>
</dbReference>
<dbReference type="InterPro" id="IPR008265">
    <property type="entry name" value="Lipase_GDSL_AS"/>
</dbReference>
<comment type="caution">
    <text evidence="3">The sequence shown here is derived from an EMBL/GenBank/DDBJ whole genome shotgun (WGS) entry which is preliminary data.</text>
</comment>
<dbReference type="Proteomes" id="UP000650833">
    <property type="component" value="Unassembled WGS sequence"/>
</dbReference>
<keyword evidence="2" id="KW-0732">Signal</keyword>
<evidence type="ECO:0000313" key="4">
    <source>
        <dbReference type="Proteomes" id="UP000650833"/>
    </source>
</evidence>
<protein>
    <submittedName>
        <fullName evidence="3">Uncharacterized protein</fullName>
    </submittedName>
</protein>
<dbReference type="PROSITE" id="PS01098">
    <property type="entry name" value="LIPASE_GDSL_SER"/>
    <property type="match status" value="1"/>
</dbReference>
<keyword evidence="4" id="KW-1185">Reference proteome</keyword>
<feature type="signal peptide" evidence="2">
    <location>
        <begin position="1"/>
        <end position="24"/>
    </location>
</feature>
<dbReference type="GO" id="GO:0004620">
    <property type="term" value="F:phospholipase activity"/>
    <property type="evidence" value="ECO:0007669"/>
    <property type="project" value="InterPro"/>
</dbReference>
<dbReference type="SUPFAM" id="SSF52266">
    <property type="entry name" value="SGNH hydrolase"/>
    <property type="match status" value="1"/>
</dbReference>
<dbReference type="GO" id="GO:0006644">
    <property type="term" value="P:phospholipid metabolic process"/>
    <property type="evidence" value="ECO:0007669"/>
    <property type="project" value="TreeGrafter"/>
</dbReference>
<name>A0A8H7QY17_9FUNG</name>
<evidence type="ECO:0000313" key="3">
    <source>
        <dbReference type="EMBL" id="KAG2200427.1"/>
    </source>
</evidence>
<reference evidence="3" key="1">
    <citation type="submission" date="2020-12" db="EMBL/GenBank/DDBJ databases">
        <title>Metabolic potential, ecology and presence of endohyphal bacteria is reflected in genomic diversity of Mucoromycotina.</title>
        <authorList>
            <person name="Muszewska A."/>
            <person name="Okrasinska A."/>
            <person name="Steczkiewicz K."/>
            <person name="Drgas O."/>
            <person name="Orlowska M."/>
            <person name="Perlinska-Lenart U."/>
            <person name="Aleksandrzak-Piekarczyk T."/>
            <person name="Szatraj K."/>
            <person name="Zielenkiewicz U."/>
            <person name="Pilsyk S."/>
            <person name="Malc E."/>
            <person name="Mieczkowski P."/>
            <person name="Kruszewska J.S."/>
            <person name="Biernat P."/>
            <person name="Pawlowska J."/>
        </authorList>
    </citation>
    <scope>NUCLEOTIDE SEQUENCE</scope>
    <source>
        <strain evidence="3">CBS 226.32</strain>
    </source>
</reference>
<organism evidence="3 4">
    <name type="scientific">Mucor plumbeus</name>
    <dbReference type="NCBI Taxonomy" id="97098"/>
    <lineage>
        <taxon>Eukaryota</taxon>
        <taxon>Fungi</taxon>
        <taxon>Fungi incertae sedis</taxon>
        <taxon>Mucoromycota</taxon>
        <taxon>Mucoromycotina</taxon>
        <taxon>Mucoromycetes</taxon>
        <taxon>Mucorales</taxon>
        <taxon>Mucorineae</taxon>
        <taxon>Mucoraceae</taxon>
        <taxon>Mucor</taxon>
    </lineage>
</organism>
<dbReference type="EMBL" id="JAEPRC010000317">
    <property type="protein sequence ID" value="KAG2200427.1"/>
    <property type="molecule type" value="Genomic_DNA"/>
</dbReference>
<dbReference type="InterPro" id="IPR036514">
    <property type="entry name" value="SGNH_hydro_sf"/>
</dbReference>
<evidence type="ECO:0000256" key="1">
    <source>
        <dbReference type="SAM" id="Coils"/>
    </source>
</evidence>
<sequence>MLVSMIHLIFCIILFCGVKQSAFAFLDSQDQQHVFHQNNQQINSNSVLSPFSYEWIQLLEQFHNTLGNKNSSKDDGACLFPVPTFDCEPFIWHDAILARDAYHLRPNDIKAVIAIGDSISAGFGMISGRPPFSTILEYRGKVFSVGGDKGEYTIPNYLSSWSNATNKGPPTGYTLPLSRGKQLDNAVSGSKTQDLDDQITRLVHLLSTNKYKDIKDEWKLITLFIGANNVCVLCEPPITTLPGLAEADIFEENVRQALTRIKDEVGKSFVNLVALFNVSSVYEASRGDPYCEFVLDPSHMVICSCIQGDEKQRRAADRVVNEYNLRLEKLEQEFKQQDVMELGLSYQPGFKEFPVAKYKQSYFSGVDCFHPNKCANQLMSILLWNNMFSNKEEKNKKYDIESLKFICPNPQKPYIQ</sequence>
<dbReference type="PANTHER" id="PTHR21325">
    <property type="entry name" value="PHOSPHOLIPASE B, PLB1"/>
    <property type="match status" value="1"/>
</dbReference>
<dbReference type="InterPro" id="IPR001087">
    <property type="entry name" value="GDSL"/>
</dbReference>
<feature type="coiled-coil region" evidence="1">
    <location>
        <begin position="313"/>
        <end position="340"/>
    </location>
</feature>
<dbReference type="InterPro" id="IPR038885">
    <property type="entry name" value="PLB1"/>
</dbReference>
<dbReference type="PANTHER" id="PTHR21325:SF31">
    <property type="entry name" value="GH22081P-RELATED"/>
    <property type="match status" value="1"/>
</dbReference>
<proteinExistence type="predicted"/>